<evidence type="ECO:0000313" key="2">
    <source>
        <dbReference type="EMBL" id="TKI64591.1"/>
    </source>
</evidence>
<dbReference type="AlphaFoldDB" id="A0A4U2YWP3"/>
<evidence type="ECO:0000313" key="3">
    <source>
        <dbReference type="Proteomes" id="UP000307808"/>
    </source>
</evidence>
<dbReference type="SUPFAM" id="SSF52980">
    <property type="entry name" value="Restriction endonuclease-like"/>
    <property type="match status" value="1"/>
</dbReference>
<accession>A0A4U2YWP3</accession>
<dbReference type="Pfam" id="PF04480">
    <property type="entry name" value="DUF559"/>
    <property type="match status" value="1"/>
</dbReference>
<dbReference type="Proteomes" id="UP000307808">
    <property type="component" value="Unassembled WGS sequence"/>
</dbReference>
<dbReference type="InterPro" id="IPR011335">
    <property type="entry name" value="Restrct_endonuc-II-like"/>
</dbReference>
<dbReference type="Gene3D" id="3.40.960.10">
    <property type="entry name" value="VSR Endonuclease"/>
    <property type="match status" value="1"/>
</dbReference>
<dbReference type="EMBL" id="SZPY01000001">
    <property type="protein sequence ID" value="TKI64591.1"/>
    <property type="molecule type" value="Genomic_DNA"/>
</dbReference>
<name>A0A4U2YWP3_9ACTN</name>
<feature type="domain" description="DUF559" evidence="1">
    <location>
        <begin position="240"/>
        <end position="299"/>
    </location>
</feature>
<comment type="caution">
    <text evidence="2">The sequence shown here is derived from an EMBL/GenBank/DDBJ whole genome shotgun (WGS) entry which is preliminary data.</text>
</comment>
<sequence>MPIEDLPGDREWGSGADPWAVGSGRVGELVRRWGGVATTQQLRQVVGRHGLEAAASAGSIRRVARGRWVLASTAEDRGLAHAAGGVLSHTSAAHWHGWPVLTVDQRVHVTVPRGSRARQRTLPEVVLHWADLTLDEVNDSITSRDRTLVDCLRTLDLRIALSVADSALRDGYGADELIALAGGLRGRGAGRARRVAAAASALADNPFESALRAISLDVPALRLVPQVPLYVEAAFIGRPDLVDERLELVVEADSFAWHGSRQGLVRDARRYNELVLAGWRVLRFTWDDVVLRPELVRSALATAAERRPKVA</sequence>
<proteinExistence type="predicted"/>
<protein>
    <submittedName>
        <fullName evidence="2">DUF559 domain-containing protein</fullName>
    </submittedName>
</protein>
<dbReference type="OrthoDB" id="4310518at2"/>
<evidence type="ECO:0000259" key="1">
    <source>
        <dbReference type="Pfam" id="PF04480"/>
    </source>
</evidence>
<gene>
    <name evidence="2" type="ORF">FC770_05580</name>
</gene>
<dbReference type="RefSeq" id="WP_137065049.1">
    <property type="nucleotide sequence ID" value="NZ_CP040748.1"/>
</dbReference>
<organism evidence="2 3">
    <name type="scientific">Nocardioides jishulii</name>
    <dbReference type="NCBI Taxonomy" id="2575440"/>
    <lineage>
        <taxon>Bacteria</taxon>
        <taxon>Bacillati</taxon>
        <taxon>Actinomycetota</taxon>
        <taxon>Actinomycetes</taxon>
        <taxon>Propionibacteriales</taxon>
        <taxon>Nocardioidaceae</taxon>
        <taxon>Nocardioides</taxon>
    </lineage>
</organism>
<dbReference type="InterPro" id="IPR007569">
    <property type="entry name" value="DUF559"/>
</dbReference>
<reference evidence="2 3" key="1">
    <citation type="submission" date="2019-04" db="EMBL/GenBank/DDBJ databases">
        <authorList>
            <person name="Dong K."/>
        </authorList>
    </citation>
    <scope>NUCLEOTIDE SEQUENCE [LARGE SCALE GENOMIC DNA]</scope>
    <source>
        <strain evidence="3">dk3543</strain>
    </source>
</reference>
<keyword evidence="3" id="KW-1185">Reference proteome</keyword>